<dbReference type="InParanoid" id="A0A2K1IM87"/>
<dbReference type="Proteomes" id="UP000006727">
    <property type="component" value="Chromosome 22"/>
</dbReference>
<gene>
    <name evidence="1" type="ORF">PHYPA_026699</name>
</gene>
<evidence type="ECO:0000313" key="2">
    <source>
        <dbReference type="EnsemblPlants" id="PAC:32904875.CDS.1"/>
    </source>
</evidence>
<protein>
    <submittedName>
        <fullName evidence="1 2">Uncharacterized protein</fullName>
    </submittedName>
</protein>
<dbReference type="EMBL" id="ABEU02000022">
    <property type="protein sequence ID" value="PNR30383.1"/>
    <property type="molecule type" value="Genomic_DNA"/>
</dbReference>
<dbReference type="EnsemblPlants" id="Pp3c22_4220V3.1">
    <property type="protein sequence ID" value="PAC:32904875.CDS.1"/>
    <property type="gene ID" value="Pp3c22_4220"/>
</dbReference>
<reference evidence="2" key="3">
    <citation type="submission" date="2020-12" db="UniProtKB">
        <authorList>
            <consortium name="EnsemblPlants"/>
        </authorList>
    </citation>
    <scope>IDENTIFICATION</scope>
</reference>
<sequence>MSGTWGILDLASLRPATGRRVAEWARESLAAVYIAEEHDAWGFCAEQRAVSGPGAAEGVVLAAFEARAAGCSQAAAVNYLRVAMRHVRSTREIGVEDGEIQVGVEVIAIPKMNDRTS</sequence>
<dbReference type="Gramene" id="Pp3c22_4220V3.1">
    <property type="protein sequence ID" value="PAC:32904875.CDS.1"/>
    <property type="gene ID" value="Pp3c22_4220"/>
</dbReference>
<reference evidence="1 3" key="2">
    <citation type="journal article" date="2018" name="Plant J.">
        <title>The Physcomitrella patens chromosome-scale assembly reveals moss genome structure and evolution.</title>
        <authorList>
            <person name="Lang D."/>
            <person name="Ullrich K.K."/>
            <person name="Murat F."/>
            <person name="Fuchs J."/>
            <person name="Jenkins J."/>
            <person name="Haas F.B."/>
            <person name="Piednoel M."/>
            <person name="Gundlach H."/>
            <person name="Van Bel M."/>
            <person name="Meyberg R."/>
            <person name="Vives C."/>
            <person name="Morata J."/>
            <person name="Symeonidi A."/>
            <person name="Hiss M."/>
            <person name="Muchero W."/>
            <person name="Kamisugi Y."/>
            <person name="Saleh O."/>
            <person name="Blanc G."/>
            <person name="Decker E.L."/>
            <person name="van Gessel N."/>
            <person name="Grimwood J."/>
            <person name="Hayes R.D."/>
            <person name="Graham S.W."/>
            <person name="Gunter L.E."/>
            <person name="McDaniel S.F."/>
            <person name="Hoernstein S.N.W."/>
            <person name="Larsson A."/>
            <person name="Li F.W."/>
            <person name="Perroud P.F."/>
            <person name="Phillips J."/>
            <person name="Ranjan P."/>
            <person name="Rokshar D.S."/>
            <person name="Rothfels C.J."/>
            <person name="Schneider L."/>
            <person name="Shu S."/>
            <person name="Stevenson D.W."/>
            <person name="Thummler F."/>
            <person name="Tillich M."/>
            <person name="Villarreal Aguilar J.C."/>
            <person name="Widiez T."/>
            <person name="Wong G.K."/>
            <person name="Wymore A."/>
            <person name="Zhang Y."/>
            <person name="Zimmer A.D."/>
            <person name="Quatrano R.S."/>
            <person name="Mayer K.F.X."/>
            <person name="Goodstein D."/>
            <person name="Casacuberta J.M."/>
            <person name="Vandepoele K."/>
            <person name="Reski R."/>
            <person name="Cuming A.C."/>
            <person name="Tuskan G.A."/>
            <person name="Maumus F."/>
            <person name="Salse J."/>
            <person name="Schmutz J."/>
            <person name="Rensing S.A."/>
        </authorList>
    </citation>
    <scope>NUCLEOTIDE SEQUENCE [LARGE SCALE GENOMIC DNA]</scope>
    <source>
        <strain evidence="2 3">cv. Gransden 2004</strain>
    </source>
</reference>
<reference evidence="1 3" key="1">
    <citation type="journal article" date="2008" name="Science">
        <title>The Physcomitrella genome reveals evolutionary insights into the conquest of land by plants.</title>
        <authorList>
            <person name="Rensing S."/>
            <person name="Lang D."/>
            <person name="Zimmer A."/>
            <person name="Terry A."/>
            <person name="Salamov A."/>
            <person name="Shapiro H."/>
            <person name="Nishiyama T."/>
            <person name="Perroud P.-F."/>
            <person name="Lindquist E."/>
            <person name="Kamisugi Y."/>
            <person name="Tanahashi T."/>
            <person name="Sakakibara K."/>
            <person name="Fujita T."/>
            <person name="Oishi K."/>
            <person name="Shin-I T."/>
            <person name="Kuroki Y."/>
            <person name="Toyoda A."/>
            <person name="Suzuki Y."/>
            <person name="Hashimoto A."/>
            <person name="Yamaguchi K."/>
            <person name="Sugano A."/>
            <person name="Kohara Y."/>
            <person name="Fujiyama A."/>
            <person name="Anterola A."/>
            <person name="Aoki S."/>
            <person name="Ashton N."/>
            <person name="Barbazuk W.B."/>
            <person name="Barker E."/>
            <person name="Bennetzen J."/>
            <person name="Bezanilla M."/>
            <person name="Blankenship R."/>
            <person name="Cho S.H."/>
            <person name="Dutcher S."/>
            <person name="Estelle M."/>
            <person name="Fawcett J.A."/>
            <person name="Gundlach H."/>
            <person name="Hanada K."/>
            <person name="Heyl A."/>
            <person name="Hicks K.A."/>
            <person name="Hugh J."/>
            <person name="Lohr M."/>
            <person name="Mayer K."/>
            <person name="Melkozernov A."/>
            <person name="Murata T."/>
            <person name="Nelson D."/>
            <person name="Pils B."/>
            <person name="Prigge M."/>
            <person name="Reiss B."/>
            <person name="Renner T."/>
            <person name="Rombauts S."/>
            <person name="Rushton P."/>
            <person name="Sanderfoot A."/>
            <person name="Schween G."/>
            <person name="Shiu S.-H."/>
            <person name="Stueber K."/>
            <person name="Theodoulou F.L."/>
            <person name="Tu H."/>
            <person name="Van de Peer Y."/>
            <person name="Verrier P.J."/>
            <person name="Waters E."/>
            <person name="Wood A."/>
            <person name="Yang L."/>
            <person name="Cove D."/>
            <person name="Cuming A."/>
            <person name="Hasebe M."/>
            <person name="Lucas S."/>
            <person name="Mishler D.B."/>
            <person name="Reski R."/>
            <person name="Grigoriev I."/>
            <person name="Quatrano R.S."/>
            <person name="Boore J.L."/>
        </authorList>
    </citation>
    <scope>NUCLEOTIDE SEQUENCE [LARGE SCALE GENOMIC DNA]</scope>
    <source>
        <strain evidence="2 3">cv. Gransden 2004</strain>
    </source>
</reference>
<keyword evidence="3" id="KW-1185">Reference proteome</keyword>
<accession>A0A2K1IM87</accession>
<evidence type="ECO:0000313" key="3">
    <source>
        <dbReference type="Proteomes" id="UP000006727"/>
    </source>
</evidence>
<proteinExistence type="predicted"/>
<dbReference type="PaxDb" id="3218-PP1S275_58V6.1"/>
<dbReference type="AlphaFoldDB" id="A0A2K1IM87"/>
<evidence type="ECO:0000313" key="1">
    <source>
        <dbReference type="EMBL" id="PNR30383.1"/>
    </source>
</evidence>
<organism evidence="1">
    <name type="scientific">Physcomitrium patens</name>
    <name type="common">Spreading-leaved earth moss</name>
    <name type="synonym">Physcomitrella patens</name>
    <dbReference type="NCBI Taxonomy" id="3218"/>
    <lineage>
        <taxon>Eukaryota</taxon>
        <taxon>Viridiplantae</taxon>
        <taxon>Streptophyta</taxon>
        <taxon>Embryophyta</taxon>
        <taxon>Bryophyta</taxon>
        <taxon>Bryophytina</taxon>
        <taxon>Bryopsida</taxon>
        <taxon>Funariidae</taxon>
        <taxon>Funariales</taxon>
        <taxon>Funariaceae</taxon>
        <taxon>Physcomitrium</taxon>
    </lineage>
</organism>
<name>A0A2K1IM87_PHYPA</name>